<feature type="domain" description="DUF1731" evidence="3">
    <location>
        <begin position="249"/>
        <end position="296"/>
    </location>
</feature>
<sequence length="300" mass="31275">MPEEKIVVAGGSGLIGRALQRSLRADGYRVVLLVRREARGPDEVAWLREGDGPLDPTVLEGARAVVGLNGASIGKFPWTKAYRKLLRDSRLTPTTAIADAVRALGANAPLFVSASAVGYYGTQPPAPADEASAPGDGFLAELCVDWEAAALSAGPDARVALLRTAPVVHRDGVLKPLILLTKLGISGPIAGGHQKWPFISLADEVGAIRHIIDQQLTGAFNLAAPVPASANGLGRSLAAGLRRPYLVPVPGFAVKLVLGKDAAEALLTCDAVAIPKALTDSGYEFEHPTVREAVAAALRE</sequence>
<dbReference type="InterPro" id="IPR001509">
    <property type="entry name" value="Epimerase_deHydtase"/>
</dbReference>
<accession>A0A7J5B7A4</accession>
<evidence type="ECO:0000313" key="5">
    <source>
        <dbReference type="Proteomes" id="UP000433493"/>
    </source>
</evidence>
<gene>
    <name evidence="4" type="ORF">F8O05_14385</name>
</gene>
<dbReference type="EMBL" id="WBKB01000013">
    <property type="protein sequence ID" value="KAB1640701.1"/>
    <property type="molecule type" value="Genomic_DNA"/>
</dbReference>
<comment type="caution">
    <text evidence="4">The sequence shown here is derived from an EMBL/GenBank/DDBJ whole genome shotgun (WGS) entry which is preliminary data.</text>
</comment>
<proteinExistence type="inferred from homology"/>
<dbReference type="Pfam" id="PF08338">
    <property type="entry name" value="DUF1731"/>
    <property type="match status" value="1"/>
</dbReference>
<dbReference type="InterPro" id="IPR013549">
    <property type="entry name" value="DUF1731"/>
</dbReference>
<evidence type="ECO:0000256" key="1">
    <source>
        <dbReference type="ARBA" id="ARBA00009353"/>
    </source>
</evidence>
<evidence type="ECO:0000259" key="2">
    <source>
        <dbReference type="Pfam" id="PF01370"/>
    </source>
</evidence>
<dbReference type="AlphaFoldDB" id="A0A7J5B7A4"/>
<protein>
    <submittedName>
        <fullName evidence="4">TIGR01777 family protein</fullName>
    </submittedName>
</protein>
<evidence type="ECO:0000259" key="3">
    <source>
        <dbReference type="Pfam" id="PF08338"/>
    </source>
</evidence>
<dbReference type="OrthoDB" id="9801773at2"/>
<reference evidence="4 5" key="1">
    <citation type="submission" date="2019-09" db="EMBL/GenBank/DDBJ databases">
        <title>Phylogeny of genus Pseudoclavibacter and closely related genus.</title>
        <authorList>
            <person name="Li Y."/>
        </authorList>
    </citation>
    <scope>NUCLEOTIDE SEQUENCE [LARGE SCALE GENOMIC DNA]</scope>
    <source>
        <strain evidence="4 5">KCTC 13959</strain>
    </source>
</reference>
<dbReference type="InterPro" id="IPR010099">
    <property type="entry name" value="SDR39U1"/>
</dbReference>
<dbReference type="RefSeq" id="WP_158053443.1">
    <property type="nucleotide sequence ID" value="NZ_WBKB01000013.1"/>
</dbReference>
<dbReference type="Pfam" id="PF01370">
    <property type="entry name" value="Epimerase"/>
    <property type="match status" value="1"/>
</dbReference>
<feature type="domain" description="NAD-dependent epimerase/dehydratase" evidence="2">
    <location>
        <begin position="6"/>
        <end position="221"/>
    </location>
</feature>
<dbReference type="Proteomes" id="UP000433493">
    <property type="component" value="Unassembled WGS sequence"/>
</dbReference>
<dbReference type="InterPro" id="IPR036291">
    <property type="entry name" value="NAD(P)-bd_dom_sf"/>
</dbReference>
<name>A0A7J5B7A4_9MICO</name>
<comment type="similarity">
    <text evidence="1">Belongs to the NAD(P)-dependent epimerase/dehydratase family. SDR39U1 subfamily.</text>
</comment>
<dbReference type="SUPFAM" id="SSF51735">
    <property type="entry name" value="NAD(P)-binding Rossmann-fold domains"/>
    <property type="match status" value="1"/>
</dbReference>
<dbReference type="Gene3D" id="3.40.50.720">
    <property type="entry name" value="NAD(P)-binding Rossmann-like Domain"/>
    <property type="match status" value="1"/>
</dbReference>
<evidence type="ECO:0000313" key="4">
    <source>
        <dbReference type="EMBL" id="KAB1640701.1"/>
    </source>
</evidence>
<dbReference type="NCBIfam" id="TIGR01777">
    <property type="entry name" value="yfcH"/>
    <property type="match status" value="1"/>
</dbReference>
<dbReference type="PANTHER" id="PTHR11092:SF0">
    <property type="entry name" value="EPIMERASE FAMILY PROTEIN SDR39U1"/>
    <property type="match status" value="1"/>
</dbReference>
<keyword evidence="5" id="KW-1185">Reference proteome</keyword>
<organism evidence="4 5">
    <name type="scientific">Gulosibacter chungangensis</name>
    <dbReference type="NCBI Taxonomy" id="979746"/>
    <lineage>
        <taxon>Bacteria</taxon>
        <taxon>Bacillati</taxon>
        <taxon>Actinomycetota</taxon>
        <taxon>Actinomycetes</taxon>
        <taxon>Micrococcales</taxon>
        <taxon>Microbacteriaceae</taxon>
        <taxon>Gulosibacter</taxon>
    </lineage>
</organism>
<dbReference type="PANTHER" id="PTHR11092">
    <property type="entry name" value="SUGAR NUCLEOTIDE EPIMERASE RELATED"/>
    <property type="match status" value="1"/>
</dbReference>